<dbReference type="Proteomes" id="UP001396334">
    <property type="component" value="Unassembled WGS sequence"/>
</dbReference>
<proteinExistence type="predicted"/>
<gene>
    <name evidence="1" type="ORF">V6N11_058785</name>
</gene>
<sequence length="165" mass="19049">MSFWHSYSWAISASRSYDISVDRSTFSILTHGVDEHAFVLPLSLASREMRVVQDVGASYWVMIPLQLCTILAFKKWFHPLGFGFNANLFIVHLFLDNMNHFFPGSQRSTRSIFFSPSSRDWVKTKCYSWLPSSLYSKRVMAMKFSLNFFLFSSLKKSSSIAVTLE</sequence>
<evidence type="ECO:0000313" key="1">
    <source>
        <dbReference type="EMBL" id="KAK9044894.1"/>
    </source>
</evidence>
<protein>
    <submittedName>
        <fullName evidence="1">Uncharacterized protein</fullName>
    </submittedName>
</protein>
<accession>A0ABR2U5F8</accession>
<keyword evidence="2" id="KW-1185">Reference proteome</keyword>
<organism evidence="1 2">
    <name type="scientific">Hibiscus sabdariffa</name>
    <name type="common">roselle</name>
    <dbReference type="NCBI Taxonomy" id="183260"/>
    <lineage>
        <taxon>Eukaryota</taxon>
        <taxon>Viridiplantae</taxon>
        <taxon>Streptophyta</taxon>
        <taxon>Embryophyta</taxon>
        <taxon>Tracheophyta</taxon>
        <taxon>Spermatophyta</taxon>
        <taxon>Magnoliopsida</taxon>
        <taxon>eudicotyledons</taxon>
        <taxon>Gunneridae</taxon>
        <taxon>Pentapetalae</taxon>
        <taxon>rosids</taxon>
        <taxon>malvids</taxon>
        <taxon>Malvales</taxon>
        <taxon>Malvaceae</taxon>
        <taxon>Malvoideae</taxon>
        <taxon>Hibiscus</taxon>
    </lineage>
</organism>
<dbReference type="EMBL" id="JBBPBN010000002">
    <property type="protein sequence ID" value="KAK9044894.1"/>
    <property type="molecule type" value="Genomic_DNA"/>
</dbReference>
<comment type="caution">
    <text evidence="1">The sequence shown here is derived from an EMBL/GenBank/DDBJ whole genome shotgun (WGS) entry which is preliminary data.</text>
</comment>
<evidence type="ECO:0000313" key="2">
    <source>
        <dbReference type="Proteomes" id="UP001396334"/>
    </source>
</evidence>
<reference evidence="1 2" key="1">
    <citation type="journal article" date="2024" name="G3 (Bethesda)">
        <title>Genome assembly of Hibiscus sabdariffa L. provides insights into metabolisms of medicinal natural products.</title>
        <authorList>
            <person name="Kim T."/>
        </authorList>
    </citation>
    <scope>NUCLEOTIDE SEQUENCE [LARGE SCALE GENOMIC DNA]</scope>
    <source>
        <strain evidence="1">TK-2024</strain>
        <tissue evidence="1">Old leaves</tissue>
    </source>
</reference>
<name>A0ABR2U5F8_9ROSI</name>